<dbReference type="SUPFAM" id="SSF49384">
    <property type="entry name" value="Carbohydrate-binding domain"/>
    <property type="match status" value="1"/>
</dbReference>
<dbReference type="Gene3D" id="2.60.40.680">
    <property type="match status" value="1"/>
</dbReference>
<dbReference type="InterPro" id="IPR013783">
    <property type="entry name" value="Ig-like_fold"/>
</dbReference>
<organism evidence="7 8">
    <name type="scientific">Rhodopirellula halodulae</name>
    <dbReference type="NCBI Taxonomy" id="2894198"/>
    <lineage>
        <taxon>Bacteria</taxon>
        <taxon>Pseudomonadati</taxon>
        <taxon>Planctomycetota</taxon>
        <taxon>Planctomycetia</taxon>
        <taxon>Pirellulales</taxon>
        <taxon>Pirellulaceae</taxon>
        <taxon>Rhodopirellula</taxon>
    </lineage>
</organism>
<feature type="domain" description="SD-repeat containing protein B" evidence="6">
    <location>
        <begin position="174"/>
        <end position="241"/>
    </location>
</feature>
<dbReference type="SUPFAM" id="SSF117074">
    <property type="entry name" value="Hypothetical protein PA1324"/>
    <property type="match status" value="1"/>
</dbReference>
<evidence type="ECO:0000256" key="2">
    <source>
        <dbReference type="ARBA" id="ARBA00022525"/>
    </source>
</evidence>
<dbReference type="InterPro" id="IPR051417">
    <property type="entry name" value="SDr/BOS_complex"/>
</dbReference>
<keyword evidence="3" id="KW-0732">Signal</keyword>
<comment type="subcellular location">
    <subcellularLocation>
        <location evidence="1">Secreted</location>
    </subcellularLocation>
</comment>
<keyword evidence="8" id="KW-1185">Reference proteome</keyword>
<accession>A0ABS8NEV7</accession>
<dbReference type="RefSeq" id="WP_230272758.1">
    <property type="nucleotide sequence ID" value="NZ_JAJKFW010000016.1"/>
</dbReference>
<comment type="caution">
    <text evidence="7">The sequence shown here is derived from an EMBL/GenBank/DDBJ whole genome shotgun (WGS) entry which is preliminary data.</text>
</comment>
<dbReference type="Pfam" id="PF17210">
    <property type="entry name" value="SdrD_B"/>
    <property type="match status" value="1"/>
</dbReference>
<dbReference type="PANTHER" id="PTHR23303">
    <property type="entry name" value="CARBOXYPEPTIDASE REGULATORY REGION-CONTAINING"/>
    <property type="match status" value="1"/>
</dbReference>
<evidence type="ECO:0000313" key="7">
    <source>
        <dbReference type="EMBL" id="MCC9642092.1"/>
    </source>
</evidence>
<protein>
    <submittedName>
        <fullName evidence="7">Carboxypeptidase regulatory-like domain-containing protein</fullName>
    </submittedName>
</protein>
<dbReference type="Proteomes" id="UP001430306">
    <property type="component" value="Unassembled WGS sequence"/>
</dbReference>
<keyword evidence="2" id="KW-0964">Secreted</keyword>
<name>A0ABS8NEV7_9BACT</name>
<reference evidence="7" key="1">
    <citation type="submission" date="2021-11" db="EMBL/GenBank/DDBJ databases">
        <title>Genome sequence.</title>
        <authorList>
            <person name="Sun Q."/>
        </authorList>
    </citation>
    <scope>NUCLEOTIDE SEQUENCE</scope>
    <source>
        <strain evidence="7">JC740</strain>
    </source>
</reference>
<evidence type="ECO:0000259" key="5">
    <source>
        <dbReference type="Pfam" id="PF00963"/>
    </source>
</evidence>
<evidence type="ECO:0000256" key="3">
    <source>
        <dbReference type="ARBA" id="ARBA00022729"/>
    </source>
</evidence>
<dbReference type="Pfam" id="PF00963">
    <property type="entry name" value="Cohesin"/>
    <property type="match status" value="1"/>
</dbReference>
<evidence type="ECO:0000313" key="8">
    <source>
        <dbReference type="Proteomes" id="UP001430306"/>
    </source>
</evidence>
<feature type="region of interest" description="Disordered" evidence="4">
    <location>
        <begin position="306"/>
        <end position="336"/>
    </location>
</feature>
<evidence type="ECO:0000256" key="4">
    <source>
        <dbReference type="SAM" id="MobiDB-lite"/>
    </source>
</evidence>
<feature type="domain" description="Cohesin" evidence="5">
    <location>
        <begin position="25"/>
        <end position="136"/>
    </location>
</feature>
<dbReference type="InterPro" id="IPR008965">
    <property type="entry name" value="CBM2/CBM3_carb-bd_dom_sf"/>
</dbReference>
<gene>
    <name evidence="7" type="ORF">LOC71_07385</name>
</gene>
<feature type="compositionally biased region" description="Low complexity" evidence="4">
    <location>
        <begin position="306"/>
        <end position="334"/>
    </location>
</feature>
<dbReference type="Gene3D" id="2.60.40.10">
    <property type="entry name" value="Immunoglobulins"/>
    <property type="match status" value="1"/>
</dbReference>
<proteinExistence type="predicted"/>
<evidence type="ECO:0000259" key="6">
    <source>
        <dbReference type="Pfam" id="PF17210"/>
    </source>
</evidence>
<dbReference type="InterPro" id="IPR002102">
    <property type="entry name" value="Cohesin_dom"/>
</dbReference>
<sequence>MKPLRKRRLAIQSLEGRRLLAAVQIPDDLTAAPAEVVSVPVNIDTSAGIRGAEIRLSYDTTMLDLDDDDIELGSVWGSASDTQITANVDDAAGTVVIFVSSSSELADLSGSLVELPFSVDGDAVVDSTFVFDLTQVRLNEGQITVDPAPVSGDDSTDGLLTIVASATGDDVIRGFVYADADADNVLDPGEAIPGVTITLIHSATGTERQTTTDADGSYEFVDLAPGEYEILQTQPVAYLDSGDNELDVTLVEGTALEDQDFRELGLLPQYIFNRLHTNTVQPPGSDNWSAAINMINTVAEAEADTSQSTTAAAASTSTASSGTTQSSQSESTASGEPLVGLLANEDTSSTREAAGEPILIDVQTNAAAVAPSSTQSTNDDEEHAAIDHLFANQLF</sequence>
<dbReference type="InterPro" id="IPR033764">
    <property type="entry name" value="Sdr_B"/>
</dbReference>
<evidence type="ECO:0000256" key="1">
    <source>
        <dbReference type="ARBA" id="ARBA00004613"/>
    </source>
</evidence>
<dbReference type="EMBL" id="JAJKFW010000016">
    <property type="protein sequence ID" value="MCC9642092.1"/>
    <property type="molecule type" value="Genomic_DNA"/>
</dbReference>